<evidence type="ECO:0000313" key="1">
    <source>
        <dbReference type="EMBL" id="KAK2720450.1"/>
    </source>
</evidence>
<proteinExistence type="predicted"/>
<organism evidence="1 2">
    <name type="scientific">Artemia franciscana</name>
    <name type="common">Brine shrimp</name>
    <name type="synonym">Artemia sanfranciscana</name>
    <dbReference type="NCBI Taxonomy" id="6661"/>
    <lineage>
        <taxon>Eukaryota</taxon>
        <taxon>Metazoa</taxon>
        <taxon>Ecdysozoa</taxon>
        <taxon>Arthropoda</taxon>
        <taxon>Crustacea</taxon>
        <taxon>Branchiopoda</taxon>
        <taxon>Anostraca</taxon>
        <taxon>Artemiidae</taxon>
        <taxon>Artemia</taxon>
    </lineage>
</organism>
<accession>A0AA88LG93</accession>
<gene>
    <name evidence="1" type="ORF">QYM36_004363</name>
</gene>
<keyword evidence="2" id="KW-1185">Reference proteome</keyword>
<sequence length="157" mass="18326">MKSCRKRRHPGQQPRVHTVPTPHKLCHFRAKQPRKIYADNTKIYRTYNSQDDVDTLQRDINIFTSNFSNLGLKLEIIKCKVMWIGRPKDSCPPHLTIWTSLAKHTLCQSKIKKKDLGIIIGNELKFHLQTNTAANKANEVLSLIHWSFKYFSRKTLT</sequence>
<dbReference type="AlphaFoldDB" id="A0AA88LG93"/>
<dbReference type="Proteomes" id="UP001187531">
    <property type="component" value="Unassembled WGS sequence"/>
</dbReference>
<reference evidence="1" key="1">
    <citation type="submission" date="2023-07" db="EMBL/GenBank/DDBJ databases">
        <title>Chromosome-level genome assembly of Artemia franciscana.</title>
        <authorList>
            <person name="Jo E."/>
        </authorList>
    </citation>
    <scope>NUCLEOTIDE SEQUENCE</scope>
    <source>
        <tissue evidence="1">Whole body</tissue>
    </source>
</reference>
<dbReference type="EMBL" id="JAVRJZ010000007">
    <property type="protein sequence ID" value="KAK2720450.1"/>
    <property type="molecule type" value="Genomic_DNA"/>
</dbReference>
<protein>
    <submittedName>
        <fullName evidence="1">Uncharacterized protein</fullName>
    </submittedName>
</protein>
<comment type="caution">
    <text evidence="1">The sequence shown here is derived from an EMBL/GenBank/DDBJ whole genome shotgun (WGS) entry which is preliminary data.</text>
</comment>
<name>A0AA88LG93_ARTSF</name>
<evidence type="ECO:0000313" key="2">
    <source>
        <dbReference type="Proteomes" id="UP001187531"/>
    </source>
</evidence>